<dbReference type="InterPro" id="IPR036412">
    <property type="entry name" value="HAD-like_sf"/>
</dbReference>
<dbReference type="InterPro" id="IPR027256">
    <property type="entry name" value="P-typ_ATPase_IB"/>
</dbReference>
<keyword evidence="9 11" id="KW-1133">Transmembrane helix</keyword>
<evidence type="ECO:0000256" key="5">
    <source>
        <dbReference type="ARBA" id="ARBA00022741"/>
    </source>
</evidence>
<evidence type="ECO:0000313" key="13">
    <source>
        <dbReference type="EMBL" id="GAK31224.1"/>
    </source>
</evidence>
<evidence type="ECO:0000256" key="11">
    <source>
        <dbReference type="RuleBase" id="RU362081"/>
    </source>
</evidence>
<comment type="subcellular location">
    <subcellularLocation>
        <location evidence="11">Cell membrane</location>
    </subcellularLocation>
    <subcellularLocation>
        <location evidence="1">Membrane</location>
        <topology evidence="1">Multi-pass membrane protein</topology>
    </subcellularLocation>
</comment>
<dbReference type="SFLD" id="SFLDF00027">
    <property type="entry name" value="p-type_atpase"/>
    <property type="match status" value="1"/>
</dbReference>
<dbReference type="PANTHER" id="PTHR43079">
    <property type="entry name" value="PROBABLE CADMIUM/ZINC-TRANSPORTING ATPASE HMA1"/>
    <property type="match status" value="1"/>
</dbReference>
<dbReference type="Gene3D" id="3.40.50.1000">
    <property type="entry name" value="HAD superfamily/HAD-like"/>
    <property type="match status" value="1"/>
</dbReference>
<evidence type="ECO:0000313" key="14">
    <source>
        <dbReference type="Proteomes" id="UP000030643"/>
    </source>
</evidence>
<dbReference type="InterPro" id="IPR023214">
    <property type="entry name" value="HAD_sf"/>
</dbReference>
<evidence type="ECO:0000256" key="10">
    <source>
        <dbReference type="ARBA" id="ARBA00023136"/>
    </source>
</evidence>
<feature type="transmembrane region" description="Helical" evidence="11">
    <location>
        <begin position="30"/>
        <end position="52"/>
    </location>
</feature>
<dbReference type="SUPFAM" id="SSF81665">
    <property type="entry name" value="Calcium ATPase, transmembrane domain M"/>
    <property type="match status" value="1"/>
</dbReference>
<keyword evidence="5 11" id="KW-0547">Nucleotide-binding</keyword>
<dbReference type="GO" id="GO:0016887">
    <property type="term" value="F:ATP hydrolysis activity"/>
    <property type="evidence" value="ECO:0007669"/>
    <property type="project" value="InterPro"/>
</dbReference>
<dbReference type="Pfam" id="PF00122">
    <property type="entry name" value="E1-E2_ATPase"/>
    <property type="match status" value="1"/>
</dbReference>
<dbReference type="GO" id="GO:0046872">
    <property type="term" value="F:metal ion binding"/>
    <property type="evidence" value="ECO:0007669"/>
    <property type="project" value="UniProtKB-KW"/>
</dbReference>
<keyword evidence="3 11" id="KW-0812">Transmembrane</keyword>
<dbReference type="SUPFAM" id="SSF56784">
    <property type="entry name" value="HAD-like"/>
    <property type="match status" value="1"/>
</dbReference>
<feature type="transmembrane region" description="Helical" evidence="11">
    <location>
        <begin position="596"/>
        <end position="617"/>
    </location>
</feature>
<keyword evidence="14" id="KW-1185">Reference proteome</keyword>
<name>A0A069CUS4_WEIOS</name>
<dbReference type="Gene3D" id="2.70.150.10">
    <property type="entry name" value="Calcium-transporting ATPase, cytoplasmic transduction domain A"/>
    <property type="match status" value="1"/>
</dbReference>
<evidence type="ECO:0000256" key="2">
    <source>
        <dbReference type="ARBA" id="ARBA00006024"/>
    </source>
</evidence>
<keyword evidence="7" id="KW-0460">Magnesium</keyword>
<dbReference type="InterPro" id="IPR001757">
    <property type="entry name" value="P_typ_ATPase"/>
</dbReference>
<sequence>MKKQLSLYFAGLGLFFAGLAGEFLGLPKSIIVICLLLASILAGYHIVFEGFSQTWQSTREKRRFTPNIHLLMSIGAFGAILIGDFFEAALLILIFAGAHFLEDYSEGKSRREISNLLALTPVKARQIQADGQINTVDVTQLQVNDQVQVPKGGQIPIDGRLLTNQAVIDEATINGESMPREKQSGDEVFAGTINLGEGITLTVTRLSKDTVFAKILQLVEQSQTDLSRIASKIQRFEPIYVTVILGFFPLVILMGVYLFGWTWSETLYRSIIFLISASPCALAVSAIPATLAGLSNAAKQNILFKGGSFLAGLSELKVLAFDKTGTLTNGQPEVTDFHLDAQVEENLLKNVIFSMESQANHPLAAAIVRYLSDAKPLDLTIQTTLGEGLTADYANVAYQIGKPALFTKVPEAIETAKNKLAMAGKTVIYIAANHQVVGYFGIMDEPNQAANAVIKYLGNENVHTVMLTGDAELTASAIAKRVGIDEVIANVLPAEKLNVIKQLQAQYGAVGMVGDGVNDAPALVGADIGIAMGNGTDVAVDVADMVLMKNDLVKLRYAYRLSKRLKTIVWENIIFALLIVVALVILNFLGLSNITFGVFAHEGSTILVILNGLRMLFPLKK</sequence>
<keyword evidence="4 11" id="KW-0479">Metal-binding</keyword>
<proteinExistence type="inferred from homology"/>
<dbReference type="NCBIfam" id="TIGR01494">
    <property type="entry name" value="ATPase_P-type"/>
    <property type="match status" value="1"/>
</dbReference>
<accession>A0A069CUS4</accession>
<dbReference type="Pfam" id="PF00702">
    <property type="entry name" value="Hydrolase"/>
    <property type="match status" value="1"/>
</dbReference>
<evidence type="ECO:0000256" key="9">
    <source>
        <dbReference type="ARBA" id="ARBA00022989"/>
    </source>
</evidence>
<feature type="transmembrane region" description="Helical" evidence="11">
    <location>
        <begin position="271"/>
        <end position="294"/>
    </location>
</feature>
<dbReference type="SFLD" id="SFLDS00003">
    <property type="entry name" value="Haloacid_Dehalogenase"/>
    <property type="match status" value="1"/>
</dbReference>
<feature type="domain" description="P-type ATPase A" evidence="12">
    <location>
        <begin position="119"/>
        <end position="220"/>
    </location>
</feature>
<feature type="transmembrane region" description="Helical" evidence="11">
    <location>
        <begin position="64"/>
        <end position="82"/>
    </location>
</feature>
<dbReference type="CDD" id="cd07551">
    <property type="entry name" value="P-type_ATPase_HM_ZosA_PfeT-like"/>
    <property type="match status" value="1"/>
</dbReference>
<dbReference type="EMBL" id="DF820491">
    <property type="protein sequence ID" value="GAK31224.1"/>
    <property type="molecule type" value="Genomic_DNA"/>
</dbReference>
<evidence type="ECO:0000256" key="4">
    <source>
        <dbReference type="ARBA" id="ARBA00022723"/>
    </source>
</evidence>
<reference evidence="14" key="1">
    <citation type="journal article" date="2014" name="Genome Announc.">
        <title>Draft genome sequence of Weissella oryzae SG25T, isolated from fermented rice grains.</title>
        <authorList>
            <person name="Tanizawa Y."/>
            <person name="Fujisawa T."/>
            <person name="Mochizuki T."/>
            <person name="Kaminuma E."/>
            <person name="Suzuki Y."/>
            <person name="Nakamura Y."/>
            <person name="Tohno M."/>
        </authorList>
    </citation>
    <scope>NUCLEOTIDE SEQUENCE [LARGE SCALE GENOMIC DNA]</scope>
    <source>
        <strain evidence="14">DSM 25784 / JCM 18191 / LMG 30913 / SG25</strain>
    </source>
</reference>
<comment type="similarity">
    <text evidence="2 11">Belongs to the cation transport ATPase (P-type) (TC 3.A.3) family. Type IB subfamily.</text>
</comment>
<dbReference type="GO" id="GO:0005524">
    <property type="term" value="F:ATP binding"/>
    <property type="evidence" value="ECO:0007669"/>
    <property type="project" value="UniProtKB-UniRule"/>
</dbReference>
<evidence type="ECO:0000256" key="7">
    <source>
        <dbReference type="ARBA" id="ARBA00022842"/>
    </source>
</evidence>
<dbReference type="SFLD" id="SFLDG00002">
    <property type="entry name" value="C1.7:_P-type_atpase_like"/>
    <property type="match status" value="1"/>
</dbReference>
<dbReference type="eggNOG" id="COG2217">
    <property type="taxonomic scope" value="Bacteria"/>
</dbReference>
<keyword evidence="8" id="KW-1278">Translocase</keyword>
<organism evidence="13 14">
    <name type="scientific">Weissella oryzae (strain DSM 25784 / JCM 18191 / LMG 30913 / SG25)</name>
    <dbReference type="NCBI Taxonomy" id="1329250"/>
    <lineage>
        <taxon>Bacteria</taxon>
        <taxon>Bacillati</taxon>
        <taxon>Bacillota</taxon>
        <taxon>Bacilli</taxon>
        <taxon>Lactobacillales</taxon>
        <taxon>Lactobacillaceae</taxon>
        <taxon>Weissella</taxon>
    </lineage>
</organism>
<dbReference type="InterPro" id="IPR051949">
    <property type="entry name" value="Cation_Transport_ATPase"/>
</dbReference>
<dbReference type="PANTHER" id="PTHR43079:SF1">
    <property type="entry name" value="CADMIUM_ZINC-TRANSPORTING ATPASE HMA1, CHLOROPLASTIC-RELATED"/>
    <property type="match status" value="1"/>
</dbReference>
<dbReference type="Proteomes" id="UP000030643">
    <property type="component" value="Unassembled WGS sequence"/>
</dbReference>
<dbReference type="Gene3D" id="3.40.1110.10">
    <property type="entry name" value="Calcium-transporting ATPase, cytoplasmic domain N"/>
    <property type="match status" value="1"/>
</dbReference>
<dbReference type="GO" id="GO:0005886">
    <property type="term" value="C:plasma membrane"/>
    <property type="evidence" value="ECO:0007669"/>
    <property type="project" value="UniProtKB-SubCell"/>
</dbReference>
<dbReference type="OrthoDB" id="9813266at2"/>
<evidence type="ECO:0000256" key="8">
    <source>
        <dbReference type="ARBA" id="ARBA00022967"/>
    </source>
</evidence>
<dbReference type="InterPro" id="IPR008250">
    <property type="entry name" value="ATPase_P-typ_transduc_dom_A_sf"/>
</dbReference>
<dbReference type="RefSeq" id="WP_045476846.1">
    <property type="nucleotide sequence ID" value="NZ_DF820491.1"/>
</dbReference>
<dbReference type="SUPFAM" id="SSF81653">
    <property type="entry name" value="Calcium ATPase, transduction domain A"/>
    <property type="match status" value="1"/>
</dbReference>
<dbReference type="InterPro" id="IPR023299">
    <property type="entry name" value="ATPase_P-typ_cyto_dom_N"/>
</dbReference>
<evidence type="ECO:0000256" key="1">
    <source>
        <dbReference type="ARBA" id="ARBA00004141"/>
    </source>
</evidence>
<keyword evidence="10 11" id="KW-0472">Membrane</keyword>
<dbReference type="InterPro" id="IPR018303">
    <property type="entry name" value="ATPase_P-typ_P_site"/>
</dbReference>
<dbReference type="GO" id="GO:0019829">
    <property type="term" value="F:ATPase-coupled monoatomic cation transmembrane transporter activity"/>
    <property type="evidence" value="ECO:0007669"/>
    <property type="project" value="InterPro"/>
</dbReference>
<dbReference type="NCBIfam" id="TIGR01525">
    <property type="entry name" value="ATPase-IB_hvy"/>
    <property type="match status" value="1"/>
</dbReference>
<dbReference type="STRING" id="1329250.WOSG25_080560"/>
<gene>
    <name evidence="13" type="ORF">WOSG25_080560</name>
</gene>
<protein>
    <submittedName>
        <fullName evidence="13">Cation-transporting P-type ATPase</fullName>
    </submittedName>
</protein>
<keyword evidence="11" id="KW-1003">Cell membrane</keyword>
<evidence type="ECO:0000256" key="6">
    <source>
        <dbReference type="ARBA" id="ARBA00022840"/>
    </source>
</evidence>
<keyword evidence="6 11" id="KW-0067">ATP-binding</keyword>
<evidence type="ECO:0000256" key="3">
    <source>
        <dbReference type="ARBA" id="ARBA00022692"/>
    </source>
</evidence>
<dbReference type="PRINTS" id="PR00119">
    <property type="entry name" value="CATATPASE"/>
</dbReference>
<dbReference type="AlphaFoldDB" id="A0A069CUS4"/>
<feature type="transmembrane region" description="Helical" evidence="11">
    <location>
        <begin position="238"/>
        <end position="259"/>
    </location>
</feature>
<evidence type="ECO:0000259" key="12">
    <source>
        <dbReference type="Pfam" id="PF00122"/>
    </source>
</evidence>
<dbReference type="InterPro" id="IPR044492">
    <property type="entry name" value="P_typ_ATPase_HD_dom"/>
</dbReference>
<dbReference type="PRINTS" id="PR00120">
    <property type="entry name" value="HATPASE"/>
</dbReference>
<dbReference type="PROSITE" id="PS00154">
    <property type="entry name" value="ATPASE_E1_E2"/>
    <property type="match status" value="1"/>
</dbReference>
<feature type="transmembrane region" description="Helical" evidence="11">
    <location>
        <begin position="569"/>
        <end position="590"/>
    </location>
</feature>
<dbReference type="InterPro" id="IPR059000">
    <property type="entry name" value="ATPase_P-type_domA"/>
</dbReference>
<dbReference type="InterPro" id="IPR023298">
    <property type="entry name" value="ATPase_P-typ_TM_dom_sf"/>
</dbReference>